<gene>
    <name evidence="15" type="ORF">GDO81_027528</name>
</gene>
<feature type="domain" description="Gelsolin-like" evidence="14">
    <location>
        <begin position="59"/>
        <end position="126"/>
    </location>
</feature>
<keyword evidence="8" id="KW-0970">Cilium biogenesis/degradation</keyword>
<name>A0AAV6YIE6_ENGPU</name>
<dbReference type="EMBL" id="WNYA01054563">
    <property type="protein sequence ID" value="KAG8535893.1"/>
    <property type="molecule type" value="Genomic_DNA"/>
</dbReference>
<evidence type="ECO:0000256" key="1">
    <source>
        <dbReference type="ARBA" id="ARBA00004245"/>
    </source>
</evidence>
<dbReference type="InterPro" id="IPR029006">
    <property type="entry name" value="ADF-H/Gelsolin-like_dom_sf"/>
</dbReference>
<dbReference type="GO" id="GO:0005546">
    <property type="term" value="F:phosphatidylinositol-4,5-bisphosphate binding"/>
    <property type="evidence" value="ECO:0007669"/>
    <property type="project" value="TreeGrafter"/>
</dbReference>
<sequence length="133" mass="14614">AVWGSVSVQLGVRCGLCLPGFGHALCPQAGGVASGFTHVVPNDVNVQRLLQVKGRRLARATEVPVSWGSFNQGDCFILDLGEEIYQWCGSQANRFEKLKATAVAKDIRDNERHGRARVYVVEEGMEREKMIQA</sequence>
<keyword evidence="5 13" id="KW-0963">Cytoplasm</keyword>
<proteinExistence type="inferred from homology"/>
<dbReference type="PANTHER" id="PTHR11977">
    <property type="entry name" value="VILLIN"/>
    <property type="match status" value="1"/>
</dbReference>
<feature type="non-terminal residue" evidence="15">
    <location>
        <position position="1"/>
    </location>
</feature>
<keyword evidence="9" id="KW-0106">Calcium</keyword>
<evidence type="ECO:0000256" key="6">
    <source>
        <dbReference type="ARBA" id="ARBA00022723"/>
    </source>
</evidence>
<organism evidence="15 16">
    <name type="scientific">Engystomops pustulosus</name>
    <name type="common">Tungara frog</name>
    <name type="synonym">Physalaemus pustulosus</name>
    <dbReference type="NCBI Taxonomy" id="76066"/>
    <lineage>
        <taxon>Eukaryota</taxon>
        <taxon>Metazoa</taxon>
        <taxon>Chordata</taxon>
        <taxon>Craniata</taxon>
        <taxon>Vertebrata</taxon>
        <taxon>Euteleostomi</taxon>
        <taxon>Amphibia</taxon>
        <taxon>Batrachia</taxon>
        <taxon>Anura</taxon>
        <taxon>Neobatrachia</taxon>
        <taxon>Hyloidea</taxon>
        <taxon>Leptodactylidae</taxon>
        <taxon>Leiuperinae</taxon>
        <taxon>Engystomops</taxon>
    </lineage>
</organism>
<evidence type="ECO:0000256" key="2">
    <source>
        <dbReference type="ARBA" id="ARBA00008418"/>
    </source>
</evidence>
<dbReference type="Pfam" id="PF00626">
    <property type="entry name" value="Gelsolin"/>
    <property type="match status" value="1"/>
</dbReference>
<evidence type="ECO:0000256" key="8">
    <source>
        <dbReference type="ARBA" id="ARBA00022794"/>
    </source>
</evidence>
<dbReference type="InterPro" id="IPR007123">
    <property type="entry name" value="Gelsolin-like_dom"/>
</dbReference>
<dbReference type="GO" id="GO:0060271">
    <property type="term" value="P:cilium assembly"/>
    <property type="evidence" value="ECO:0007669"/>
    <property type="project" value="UniProtKB-UniRule"/>
</dbReference>
<keyword evidence="16" id="KW-1185">Reference proteome</keyword>
<dbReference type="GO" id="GO:0007417">
    <property type="term" value="P:central nervous system development"/>
    <property type="evidence" value="ECO:0007669"/>
    <property type="project" value="TreeGrafter"/>
</dbReference>
<dbReference type="GO" id="GO:0051016">
    <property type="term" value="P:barbed-end actin filament capping"/>
    <property type="evidence" value="ECO:0007669"/>
    <property type="project" value="UniProtKB-UniRule"/>
</dbReference>
<evidence type="ECO:0000256" key="3">
    <source>
        <dbReference type="ARBA" id="ARBA00018797"/>
    </source>
</evidence>
<comment type="caution">
    <text evidence="15">The sequence shown here is derived from an EMBL/GenBank/DDBJ whole genome shotgun (WGS) entry which is preliminary data.</text>
</comment>
<keyword evidence="11" id="KW-0206">Cytoskeleton</keyword>
<evidence type="ECO:0000256" key="4">
    <source>
        <dbReference type="ARBA" id="ARBA00022467"/>
    </source>
</evidence>
<dbReference type="GO" id="GO:0008154">
    <property type="term" value="P:actin polymerization or depolymerization"/>
    <property type="evidence" value="ECO:0007669"/>
    <property type="project" value="TreeGrafter"/>
</dbReference>
<keyword evidence="6" id="KW-0479">Metal-binding</keyword>
<dbReference type="CDD" id="cd11289">
    <property type="entry name" value="gelsolin_S2_like"/>
    <property type="match status" value="1"/>
</dbReference>
<evidence type="ECO:0000256" key="11">
    <source>
        <dbReference type="ARBA" id="ARBA00023212"/>
    </source>
</evidence>
<dbReference type="GO" id="GO:0005615">
    <property type="term" value="C:extracellular space"/>
    <property type="evidence" value="ECO:0007669"/>
    <property type="project" value="TreeGrafter"/>
</dbReference>
<dbReference type="GO" id="GO:0015629">
    <property type="term" value="C:actin cytoskeleton"/>
    <property type="evidence" value="ECO:0007669"/>
    <property type="project" value="TreeGrafter"/>
</dbReference>
<evidence type="ECO:0000256" key="13">
    <source>
        <dbReference type="RuleBase" id="RU367130"/>
    </source>
</evidence>
<dbReference type="Gene3D" id="3.40.20.10">
    <property type="entry name" value="Severin"/>
    <property type="match status" value="1"/>
</dbReference>
<evidence type="ECO:0000313" key="16">
    <source>
        <dbReference type="Proteomes" id="UP000824782"/>
    </source>
</evidence>
<dbReference type="PANTHER" id="PTHR11977:SF29">
    <property type="entry name" value="GELSOLIN"/>
    <property type="match status" value="1"/>
</dbReference>
<dbReference type="GO" id="GO:0005737">
    <property type="term" value="C:cytoplasm"/>
    <property type="evidence" value="ECO:0007669"/>
    <property type="project" value="UniProtKB-UniRule"/>
</dbReference>
<accession>A0AAV6YIE6</accession>
<dbReference type="Proteomes" id="UP000824782">
    <property type="component" value="Unassembled WGS sequence"/>
</dbReference>
<dbReference type="AlphaFoldDB" id="A0AAV6YIE6"/>
<protein>
    <recommendedName>
        <fullName evidence="3 13">Gelsolin</fullName>
        <shortName evidence="13">ADF</shortName>
    </recommendedName>
    <alternativeName>
        <fullName evidence="13">Actin-depolymerizing factor</fullName>
    </alternativeName>
</protein>
<comment type="similarity">
    <text evidence="2 13">Belongs to the villin/gelsolin family.</text>
</comment>
<evidence type="ECO:0000259" key="14">
    <source>
        <dbReference type="Pfam" id="PF00626"/>
    </source>
</evidence>
<keyword evidence="10 13" id="KW-0009">Actin-binding</keyword>
<dbReference type="GO" id="GO:0051014">
    <property type="term" value="P:actin filament severing"/>
    <property type="evidence" value="ECO:0007669"/>
    <property type="project" value="UniProtKB-UniRule"/>
</dbReference>
<evidence type="ECO:0000256" key="5">
    <source>
        <dbReference type="ARBA" id="ARBA00022490"/>
    </source>
</evidence>
<dbReference type="GO" id="GO:0051015">
    <property type="term" value="F:actin filament binding"/>
    <property type="evidence" value="ECO:0007669"/>
    <property type="project" value="UniProtKB-UniRule"/>
</dbReference>
<dbReference type="SUPFAM" id="SSF55753">
    <property type="entry name" value="Actin depolymerizing proteins"/>
    <property type="match status" value="1"/>
</dbReference>
<evidence type="ECO:0000256" key="9">
    <source>
        <dbReference type="ARBA" id="ARBA00022837"/>
    </source>
</evidence>
<keyword evidence="4 13" id="KW-0117">Actin capping</keyword>
<evidence type="ECO:0000256" key="12">
    <source>
        <dbReference type="ARBA" id="ARBA00025132"/>
    </source>
</evidence>
<feature type="non-terminal residue" evidence="15">
    <location>
        <position position="133"/>
    </location>
</feature>
<comment type="function">
    <text evidence="12 13">Calcium-regulated, actin-modulating protein that binds to the plus (or barbed) ends of actin monomers or filaments, preventing monomer exchange (end-blocking or capping). It can promote the assembly of monomers into filaments (nucleation) as well as sever filaments already formed. Plays a role in ciliogenesis.</text>
</comment>
<dbReference type="SMART" id="SM00262">
    <property type="entry name" value="GEL"/>
    <property type="match status" value="1"/>
</dbReference>
<evidence type="ECO:0000256" key="10">
    <source>
        <dbReference type="ARBA" id="ARBA00023203"/>
    </source>
</evidence>
<comment type="subcellular location">
    <subcellularLocation>
        <location evidence="1 13">Cytoplasm</location>
        <location evidence="1 13">Cytoskeleton</location>
    </subcellularLocation>
</comment>
<reference evidence="15" key="1">
    <citation type="thesis" date="2020" institute="ProQuest LLC" country="789 East Eisenhower Parkway, Ann Arbor, MI, USA">
        <title>Comparative Genomics and Chromosome Evolution.</title>
        <authorList>
            <person name="Mudd A.B."/>
        </authorList>
    </citation>
    <scope>NUCLEOTIDE SEQUENCE</scope>
    <source>
        <strain evidence="15">237g6f4</strain>
        <tissue evidence="15">Blood</tissue>
    </source>
</reference>
<dbReference type="InterPro" id="IPR007122">
    <property type="entry name" value="Villin/Gelsolin"/>
</dbReference>
<keyword evidence="7" id="KW-0677">Repeat</keyword>
<evidence type="ECO:0000256" key="7">
    <source>
        <dbReference type="ARBA" id="ARBA00022737"/>
    </source>
</evidence>
<dbReference type="GO" id="GO:0046872">
    <property type="term" value="F:metal ion binding"/>
    <property type="evidence" value="ECO:0007669"/>
    <property type="project" value="UniProtKB-KW"/>
</dbReference>
<evidence type="ECO:0000313" key="15">
    <source>
        <dbReference type="EMBL" id="KAG8535893.1"/>
    </source>
</evidence>